<keyword evidence="13 14" id="KW-0342">GTP-binding</keyword>
<dbReference type="GO" id="GO:0043752">
    <property type="term" value="F:adenosylcobinamide kinase activity"/>
    <property type="evidence" value="ECO:0007669"/>
    <property type="project" value="UniProtKB-EC"/>
</dbReference>
<dbReference type="PIRSF" id="PIRSF006135">
    <property type="entry name" value="CobU"/>
    <property type="match status" value="1"/>
</dbReference>
<evidence type="ECO:0000256" key="3">
    <source>
        <dbReference type="ARBA" id="ARBA00001522"/>
    </source>
</evidence>
<evidence type="ECO:0000256" key="11">
    <source>
        <dbReference type="ARBA" id="ARBA00022777"/>
    </source>
</evidence>
<dbReference type="EC" id="2.7.7.62" evidence="14"/>
<organism evidence="15 16">
    <name type="scientific">Thalassotalea fonticola</name>
    <dbReference type="NCBI Taxonomy" id="3065649"/>
    <lineage>
        <taxon>Bacteria</taxon>
        <taxon>Pseudomonadati</taxon>
        <taxon>Pseudomonadota</taxon>
        <taxon>Gammaproteobacteria</taxon>
        <taxon>Alteromonadales</taxon>
        <taxon>Colwelliaceae</taxon>
        <taxon>Thalassotalea</taxon>
    </lineage>
</organism>
<sequence length="199" mass="22092">MIHLILGGARSGKSSYAENLCFDLQQQYQETYSNPPVYIATAQALDEEMQSRIEKHQHDRAAKSNNLSWQLIECPLALAKLLKTEYQKNDLTDTVYLVDCLTLWLNNIIFNLGETASQQQIEDETTQLLQAIAAFQHSKNQHLVLVANEVGLGVVPLGNVSRLFVDNAGWLNQKIAKIADSVTLITAGIPLSLKGTIND</sequence>
<comment type="catalytic activity">
    <reaction evidence="2 14">
        <text>adenosylcob(III)inamide phosphate + GTP + H(+) = adenosylcob(III)inamide-GDP + diphosphate</text>
        <dbReference type="Rhea" id="RHEA:22712"/>
        <dbReference type="ChEBI" id="CHEBI:15378"/>
        <dbReference type="ChEBI" id="CHEBI:33019"/>
        <dbReference type="ChEBI" id="CHEBI:37565"/>
        <dbReference type="ChEBI" id="CHEBI:58502"/>
        <dbReference type="ChEBI" id="CHEBI:60487"/>
        <dbReference type="EC" id="2.7.7.62"/>
    </reaction>
</comment>
<dbReference type="NCBIfam" id="NF004469">
    <property type="entry name" value="PRK05800.1"/>
    <property type="match status" value="1"/>
</dbReference>
<comment type="function">
    <text evidence="4 14">Catalyzes ATP-dependent phosphorylation of adenosylcobinamide and addition of GMP to adenosylcobinamide phosphate.</text>
</comment>
<dbReference type="Proteomes" id="UP001301442">
    <property type="component" value="Chromosome"/>
</dbReference>
<keyword evidence="8 14" id="KW-0169">Cobalamin biosynthesis</keyword>
<dbReference type="SUPFAM" id="SSF52540">
    <property type="entry name" value="P-loop containing nucleoside triphosphate hydrolases"/>
    <property type="match status" value="1"/>
</dbReference>
<evidence type="ECO:0000256" key="14">
    <source>
        <dbReference type="PIRNR" id="PIRNR006135"/>
    </source>
</evidence>
<evidence type="ECO:0000256" key="9">
    <source>
        <dbReference type="ARBA" id="ARBA00022679"/>
    </source>
</evidence>
<dbReference type="InterPro" id="IPR027417">
    <property type="entry name" value="P-loop_NTPase"/>
</dbReference>
<protein>
    <recommendedName>
        <fullName evidence="14">Bifunctional adenosylcobalamin biosynthesis protein</fullName>
        <ecNumber evidence="14">2.7.1.156</ecNumber>
        <ecNumber evidence="14">2.7.7.62</ecNumber>
    </recommendedName>
</protein>
<dbReference type="CDD" id="cd00544">
    <property type="entry name" value="CobU"/>
    <property type="match status" value="1"/>
</dbReference>
<evidence type="ECO:0000256" key="7">
    <source>
        <dbReference type="ARBA" id="ARBA00007490"/>
    </source>
</evidence>
<comment type="pathway">
    <text evidence="5 14">Cofactor biosynthesis; adenosylcobalamin biosynthesis; adenosylcobalamin from cob(II)yrinate a,c-diamide: step 6/7.</text>
</comment>
<dbReference type="GO" id="GO:0008820">
    <property type="term" value="F:cobinamide phosphate guanylyltransferase activity"/>
    <property type="evidence" value="ECO:0007669"/>
    <property type="project" value="UniProtKB-EC"/>
</dbReference>
<evidence type="ECO:0000256" key="1">
    <source>
        <dbReference type="ARBA" id="ARBA00000312"/>
    </source>
</evidence>
<reference evidence="15 16" key="1">
    <citation type="submission" date="2023-09" db="EMBL/GenBank/DDBJ databases">
        <authorList>
            <person name="Qi X."/>
        </authorList>
    </citation>
    <scope>NUCLEOTIDE SEQUENCE [LARGE SCALE GENOMIC DNA]</scope>
    <source>
        <strain evidence="15 16">S1-1</strain>
    </source>
</reference>
<keyword evidence="9 14" id="KW-0808">Transferase</keyword>
<comment type="catalytic activity">
    <reaction evidence="3">
        <text>adenosylcob(III)inamide + GTP = adenosylcob(III)inamide phosphate + GDP + H(+)</text>
        <dbReference type="Rhea" id="RHEA:15765"/>
        <dbReference type="ChEBI" id="CHEBI:2480"/>
        <dbReference type="ChEBI" id="CHEBI:15378"/>
        <dbReference type="ChEBI" id="CHEBI:37565"/>
        <dbReference type="ChEBI" id="CHEBI:58189"/>
        <dbReference type="ChEBI" id="CHEBI:58502"/>
        <dbReference type="EC" id="2.7.1.156"/>
    </reaction>
</comment>
<keyword evidence="10 14" id="KW-0547">Nucleotide-binding</keyword>
<dbReference type="PANTHER" id="PTHR34848:SF1">
    <property type="entry name" value="BIFUNCTIONAL ADENOSYLCOBALAMIN BIOSYNTHESIS PROTEIN COBU"/>
    <property type="match status" value="1"/>
</dbReference>
<dbReference type="InterPro" id="IPR003203">
    <property type="entry name" value="CobU/CobP"/>
</dbReference>
<dbReference type="EC" id="2.7.1.156" evidence="14"/>
<proteinExistence type="inferred from homology"/>
<evidence type="ECO:0000256" key="2">
    <source>
        <dbReference type="ARBA" id="ARBA00000711"/>
    </source>
</evidence>
<gene>
    <name evidence="15" type="primary">cobU</name>
    <name evidence="15" type="ORF">RI844_02120</name>
</gene>
<evidence type="ECO:0000256" key="10">
    <source>
        <dbReference type="ARBA" id="ARBA00022741"/>
    </source>
</evidence>
<dbReference type="Pfam" id="PF02283">
    <property type="entry name" value="CobU"/>
    <property type="match status" value="1"/>
</dbReference>
<dbReference type="RefSeq" id="WP_348396829.1">
    <property type="nucleotide sequence ID" value="NZ_CP136600.1"/>
</dbReference>
<comment type="pathway">
    <text evidence="6 14">Cofactor biosynthesis; adenosylcobalamin biosynthesis; adenosylcobalamin from cob(II)yrinate a,c-diamide: step 5/7.</text>
</comment>
<evidence type="ECO:0000256" key="13">
    <source>
        <dbReference type="ARBA" id="ARBA00023134"/>
    </source>
</evidence>
<evidence type="ECO:0000256" key="8">
    <source>
        <dbReference type="ARBA" id="ARBA00022573"/>
    </source>
</evidence>
<keyword evidence="12 14" id="KW-0067">ATP-binding</keyword>
<keyword evidence="16" id="KW-1185">Reference proteome</keyword>
<evidence type="ECO:0000256" key="6">
    <source>
        <dbReference type="ARBA" id="ARBA00005159"/>
    </source>
</evidence>
<dbReference type="EMBL" id="CP136600">
    <property type="protein sequence ID" value="WOH38055.1"/>
    <property type="molecule type" value="Genomic_DNA"/>
</dbReference>
<name>A0ABZ0GQI7_9GAMM</name>
<keyword evidence="11 14" id="KW-0418">Kinase</keyword>
<evidence type="ECO:0000256" key="5">
    <source>
        <dbReference type="ARBA" id="ARBA00004692"/>
    </source>
</evidence>
<dbReference type="Gene3D" id="3.40.50.300">
    <property type="entry name" value="P-loop containing nucleotide triphosphate hydrolases"/>
    <property type="match status" value="1"/>
</dbReference>
<evidence type="ECO:0000313" key="15">
    <source>
        <dbReference type="EMBL" id="WOH38055.1"/>
    </source>
</evidence>
<evidence type="ECO:0000256" key="12">
    <source>
        <dbReference type="ARBA" id="ARBA00022840"/>
    </source>
</evidence>
<keyword evidence="15" id="KW-0548">Nucleotidyltransferase</keyword>
<evidence type="ECO:0000313" key="16">
    <source>
        <dbReference type="Proteomes" id="UP001301442"/>
    </source>
</evidence>
<comment type="catalytic activity">
    <reaction evidence="1 14">
        <text>adenosylcob(III)inamide + ATP = adenosylcob(III)inamide phosphate + ADP + H(+)</text>
        <dbReference type="Rhea" id="RHEA:15769"/>
        <dbReference type="ChEBI" id="CHEBI:2480"/>
        <dbReference type="ChEBI" id="CHEBI:15378"/>
        <dbReference type="ChEBI" id="CHEBI:30616"/>
        <dbReference type="ChEBI" id="CHEBI:58502"/>
        <dbReference type="ChEBI" id="CHEBI:456216"/>
        <dbReference type="EC" id="2.7.1.156"/>
    </reaction>
</comment>
<accession>A0ABZ0GQI7</accession>
<evidence type="ECO:0000256" key="4">
    <source>
        <dbReference type="ARBA" id="ARBA00003889"/>
    </source>
</evidence>
<dbReference type="PANTHER" id="PTHR34848">
    <property type="match status" value="1"/>
</dbReference>
<comment type="similarity">
    <text evidence="7 14">Belongs to the CobU/CobP family.</text>
</comment>